<feature type="transmembrane region" description="Helical" evidence="5">
    <location>
        <begin position="146"/>
        <end position="166"/>
    </location>
</feature>
<gene>
    <name evidence="6" type="ORF">M3M35_04240</name>
</gene>
<name>A0ABY5BPK3_9LACO</name>
<feature type="transmembrane region" description="Helical" evidence="5">
    <location>
        <begin position="172"/>
        <end position="193"/>
    </location>
</feature>
<dbReference type="Proteomes" id="UP001056707">
    <property type="component" value="Chromosome"/>
</dbReference>
<evidence type="ECO:0000313" key="6">
    <source>
        <dbReference type="EMBL" id="USS84536.1"/>
    </source>
</evidence>
<protein>
    <submittedName>
        <fullName evidence="6">Nicotinamide mononucleotide transporter family protein</fullName>
    </submittedName>
</protein>
<evidence type="ECO:0000256" key="2">
    <source>
        <dbReference type="ARBA" id="ARBA00022692"/>
    </source>
</evidence>
<reference evidence="6" key="1">
    <citation type="submission" date="2022-05" db="EMBL/GenBank/DDBJ databases">
        <authorList>
            <person name="Oliphant S.A."/>
            <person name="Watson-Haigh N.S."/>
            <person name="Sumby K.M."/>
            <person name="Gardner J.M."/>
            <person name="Jiranek V."/>
        </authorList>
    </citation>
    <scope>NUCLEOTIDE SEQUENCE</scope>
    <source>
        <strain evidence="6">KI16_H9</strain>
    </source>
</reference>
<organism evidence="6 7">
    <name type="scientific">Fructilactobacillus myrtifloralis</name>
    <dbReference type="NCBI Taxonomy" id="2940301"/>
    <lineage>
        <taxon>Bacteria</taxon>
        <taxon>Bacillati</taxon>
        <taxon>Bacillota</taxon>
        <taxon>Bacilli</taxon>
        <taxon>Lactobacillales</taxon>
        <taxon>Lactobacillaceae</taxon>
        <taxon>Fructilactobacillus</taxon>
    </lineage>
</organism>
<dbReference type="InterPro" id="IPR006419">
    <property type="entry name" value="NMN_transpt_PnuC"/>
</dbReference>
<proteinExistence type="predicted"/>
<accession>A0ABY5BPK3</accession>
<keyword evidence="7" id="KW-1185">Reference proteome</keyword>
<evidence type="ECO:0000256" key="5">
    <source>
        <dbReference type="SAM" id="Phobius"/>
    </source>
</evidence>
<dbReference type="Pfam" id="PF04973">
    <property type="entry name" value="NMN_transporter"/>
    <property type="match status" value="1"/>
</dbReference>
<keyword evidence="2 5" id="KW-0812">Transmembrane</keyword>
<feature type="transmembrane region" description="Helical" evidence="5">
    <location>
        <begin position="113"/>
        <end position="134"/>
    </location>
</feature>
<comment type="subcellular location">
    <subcellularLocation>
        <location evidence="1">Membrane</location>
        <topology evidence="1">Multi-pass membrane protein</topology>
    </subcellularLocation>
</comment>
<feature type="transmembrane region" description="Helical" evidence="5">
    <location>
        <begin position="21"/>
        <end position="41"/>
    </location>
</feature>
<keyword evidence="4 5" id="KW-0472">Membrane</keyword>
<keyword evidence="3 5" id="KW-1133">Transmembrane helix</keyword>
<sequence>MQMTSKRKNQIIRWAYQTAGSNWFDYLGVALVLVATISAGYYATTLAQSPIPWLRTSSWKWFPLGIVSTISAVLSVLSTRYVGKINNLGNLIGFINIVIAGFVDYALGNFGAIYTYPISFVLNMLAWFTWRTIFKNRKGMVPHAKVVMPLIAGLAVLVSFGINYFAFRQVNFLFIMTSLVFSFSLMADTLNVFKVKSQWTAWGVYNVLQLIRNVTMGNWANVGKYIYYVLNSMISFVYWKLTGKSLRPAGGQTGIN</sequence>
<evidence type="ECO:0000256" key="1">
    <source>
        <dbReference type="ARBA" id="ARBA00004141"/>
    </source>
</evidence>
<evidence type="ECO:0000313" key="7">
    <source>
        <dbReference type="Proteomes" id="UP001056707"/>
    </source>
</evidence>
<dbReference type="RefSeq" id="WP_252749439.1">
    <property type="nucleotide sequence ID" value="NZ_CP097116.1"/>
</dbReference>
<evidence type="ECO:0000256" key="3">
    <source>
        <dbReference type="ARBA" id="ARBA00022989"/>
    </source>
</evidence>
<feature type="transmembrane region" description="Helical" evidence="5">
    <location>
        <begin position="88"/>
        <end position="107"/>
    </location>
</feature>
<evidence type="ECO:0000256" key="4">
    <source>
        <dbReference type="ARBA" id="ARBA00023136"/>
    </source>
</evidence>
<dbReference type="EMBL" id="CP097116">
    <property type="protein sequence ID" value="USS84536.1"/>
    <property type="molecule type" value="Genomic_DNA"/>
</dbReference>
<feature type="transmembrane region" description="Helical" evidence="5">
    <location>
        <begin position="61"/>
        <end position="81"/>
    </location>
</feature>